<comment type="caution">
    <text evidence="2">The sequence shown here is derived from an EMBL/GenBank/DDBJ whole genome shotgun (WGS) entry which is preliminary data.</text>
</comment>
<accession>A0A1Y1W3T9</accession>
<evidence type="ECO:0000313" key="2">
    <source>
        <dbReference type="EMBL" id="ORX68181.1"/>
    </source>
</evidence>
<keyword evidence="3" id="KW-1185">Reference proteome</keyword>
<dbReference type="RefSeq" id="XP_040741995.1">
    <property type="nucleotide sequence ID" value="XM_040890846.1"/>
</dbReference>
<evidence type="ECO:0000256" key="1">
    <source>
        <dbReference type="SAM" id="MobiDB-lite"/>
    </source>
</evidence>
<dbReference type="GeneID" id="63807494"/>
<sequence>MTVSQQGVRSSPCGNLKQAAFSHSHSHSRYHLSQEWPSPKPHSPARNWQKQYAEAATQEAATGTNAPVPNATSRWGYKTVEPGKTIWTLPNSICFRLYLLYFHHIES</sequence>
<feature type="compositionally biased region" description="Polar residues" evidence="1">
    <location>
        <begin position="1"/>
        <end position="13"/>
    </location>
</feature>
<protein>
    <submittedName>
        <fullName evidence="2">Uncharacterized protein</fullName>
    </submittedName>
</protein>
<dbReference type="AlphaFoldDB" id="A0A1Y1W3T9"/>
<gene>
    <name evidence="2" type="ORF">DL89DRAFT_301692</name>
</gene>
<evidence type="ECO:0000313" key="3">
    <source>
        <dbReference type="Proteomes" id="UP000193922"/>
    </source>
</evidence>
<name>A0A1Y1W3T9_9FUNG</name>
<reference evidence="2 3" key="1">
    <citation type="submission" date="2016-07" db="EMBL/GenBank/DDBJ databases">
        <title>Pervasive Adenine N6-methylation of Active Genes in Fungi.</title>
        <authorList>
            <consortium name="DOE Joint Genome Institute"/>
            <person name="Mondo S.J."/>
            <person name="Dannebaum R.O."/>
            <person name="Kuo R.C."/>
            <person name="Labutti K."/>
            <person name="Haridas S."/>
            <person name="Kuo A."/>
            <person name="Salamov A."/>
            <person name="Ahrendt S.R."/>
            <person name="Lipzen A."/>
            <person name="Sullivan W."/>
            <person name="Andreopoulos W.B."/>
            <person name="Clum A."/>
            <person name="Lindquist E."/>
            <person name="Daum C."/>
            <person name="Ramamoorthy G.K."/>
            <person name="Gryganskyi A."/>
            <person name="Culley D."/>
            <person name="Magnuson J.K."/>
            <person name="James T.Y."/>
            <person name="O'Malley M.A."/>
            <person name="Stajich J.E."/>
            <person name="Spatafora J.W."/>
            <person name="Visel A."/>
            <person name="Grigoriev I.V."/>
        </authorList>
    </citation>
    <scope>NUCLEOTIDE SEQUENCE [LARGE SCALE GENOMIC DNA]</scope>
    <source>
        <strain evidence="2 3">ATCC 12442</strain>
    </source>
</reference>
<feature type="region of interest" description="Disordered" evidence="1">
    <location>
        <begin position="1"/>
        <end position="75"/>
    </location>
</feature>
<organism evidence="2 3">
    <name type="scientific">Linderina pennispora</name>
    <dbReference type="NCBI Taxonomy" id="61395"/>
    <lineage>
        <taxon>Eukaryota</taxon>
        <taxon>Fungi</taxon>
        <taxon>Fungi incertae sedis</taxon>
        <taxon>Zoopagomycota</taxon>
        <taxon>Kickxellomycotina</taxon>
        <taxon>Kickxellomycetes</taxon>
        <taxon>Kickxellales</taxon>
        <taxon>Kickxellaceae</taxon>
        <taxon>Linderina</taxon>
    </lineage>
</organism>
<dbReference type="Proteomes" id="UP000193922">
    <property type="component" value="Unassembled WGS sequence"/>
</dbReference>
<proteinExistence type="predicted"/>
<dbReference type="EMBL" id="MCFD01000010">
    <property type="protein sequence ID" value="ORX68181.1"/>
    <property type="molecule type" value="Genomic_DNA"/>
</dbReference>
<feature type="compositionally biased region" description="Low complexity" evidence="1">
    <location>
        <begin position="53"/>
        <end position="66"/>
    </location>
</feature>